<gene>
    <name evidence="2" type="ORF">MRATA1EN1_LOCUS20072</name>
</gene>
<accession>A0ABN8ZCC4</accession>
<protein>
    <submittedName>
        <fullName evidence="2">Uncharacterized protein</fullName>
    </submittedName>
</protein>
<keyword evidence="1" id="KW-0812">Transmembrane</keyword>
<evidence type="ECO:0000256" key="1">
    <source>
        <dbReference type="SAM" id="Phobius"/>
    </source>
</evidence>
<sequence>MASHLIQSFHCLQEPTPRSMLPLTKYPTGHLGHCVLDQWPCISSNASNFHFRVFTPAVLTASLFPRYLDGLSSLKFLLSESFPYYWVISALLCWFSNSKFLILFLLRGEA</sequence>
<feature type="transmembrane region" description="Helical" evidence="1">
    <location>
        <begin position="84"/>
        <end position="106"/>
    </location>
</feature>
<dbReference type="Proteomes" id="UP001176941">
    <property type="component" value="Chromosome 30"/>
</dbReference>
<organism evidence="2 3">
    <name type="scientific">Rangifer tarandus platyrhynchus</name>
    <name type="common">Svalbard reindeer</name>
    <dbReference type="NCBI Taxonomy" id="3082113"/>
    <lineage>
        <taxon>Eukaryota</taxon>
        <taxon>Metazoa</taxon>
        <taxon>Chordata</taxon>
        <taxon>Craniata</taxon>
        <taxon>Vertebrata</taxon>
        <taxon>Euteleostomi</taxon>
        <taxon>Mammalia</taxon>
        <taxon>Eutheria</taxon>
        <taxon>Laurasiatheria</taxon>
        <taxon>Artiodactyla</taxon>
        <taxon>Ruminantia</taxon>
        <taxon>Pecora</taxon>
        <taxon>Cervidae</taxon>
        <taxon>Odocoileinae</taxon>
        <taxon>Rangifer</taxon>
    </lineage>
</organism>
<proteinExistence type="predicted"/>
<evidence type="ECO:0000313" key="3">
    <source>
        <dbReference type="Proteomes" id="UP001176941"/>
    </source>
</evidence>
<keyword evidence="1" id="KW-1133">Transmembrane helix</keyword>
<name>A0ABN8ZCC4_RANTA</name>
<keyword evidence="1" id="KW-0472">Membrane</keyword>
<dbReference type="EMBL" id="OX459966">
    <property type="protein sequence ID" value="CAI9171110.1"/>
    <property type="molecule type" value="Genomic_DNA"/>
</dbReference>
<reference evidence="2" key="1">
    <citation type="submission" date="2023-04" db="EMBL/GenBank/DDBJ databases">
        <authorList>
            <consortium name="ELIXIR-Norway"/>
        </authorList>
    </citation>
    <scope>NUCLEOTIDE SEQUENCE [LARGE SCALE GENOMIC DNA]</scope>
</reference>
<keyword evidence="3" id="KW-1185">Reference proteome</keyword>
<evidence type="ECO:0000313" key="2">
    <source>
        <dbReference type="EMBL" id="CAI9171110.1"/>
    </source>
</evidence>